<accession>A0A2P2PPJ8</accession>
<dbReference type="EMBL" id="GGEC01076127">
    <property type="protein sequence ID" value="MBX56611.1"/>
    <property type="molecule type" value="Transcribed_RNA"/>
</dbReference>
<sequence length="56" mass="6346">MIFHEELVGNHSNLVWFLALNMNGVPNSQTTDIFTEESGGELRSMPLAWYPSGFIF</sequence>
<evidence type="ECO:0000313" key="1">
    <source>
        <dbReference type="EMBL" id="MBX56611.1"/>
    </source>
</evidence>
<proteinExistence type="predicted"/>
<reference evidence="1" key="1">
    <citation type="submission" date="2018-02" db="EMBL/GenBank/DDBJ databases">
        <title>Rhizophora mucronata_Transcriptome.</title>
        <authorList>
            <person name="Meera S.P."/>
            <person name="Sreeshan A."/>
            <person name="Augustine A."/>
        </authorList>
    </citation>
    <scope>NUCLEOTIDE SEQUENCE</scope>
    <source>
        <tissue evidence="1">Leaf</tissue>
    </source>
</reference>
<name>A0A2P2PPJ8_RHIMU</name>
<dbReference type="AlphaFoldDB" id="A0A2P2PPJ8"/>
<organism evidence="1">
    <name type="scientific">Rhizophora mucronata</name>
    <name type="common">Asiatic mangrove</name>
    <dbReference type="NCBI Taxonomy" id="61149"/>
    <lineage>
        <taxon>Eukaryota</taxon>
        <taxon>Viridiplantae</taxon>
        <taxon>Streptophyta</taxon>
        <taxon>Embryophyta</taxon>
        <taxon>Tracheophyta</taxon>
        <taxon>Spermatophyta</taxon>
        <taxon>Magnoliopsida</taxon>
        <taxon>eudicotyledons</taxon>
        <taxon>Gunneridae</taxon>
        <taxon>Pentapetalae</taxon>
        <taxon>rosids</taxon>
        <taxon>fabids</taxon>
        <taxon>Malpighiales</taxon>
        <taxon>Rhizophoraceae</taxon>
        <taxon>Rhizophora</taxon>
    </lineage>
</organism>
<protein>
    <submittedName>
        <fullName evidence="1">Uncharacterized protein</fullName>
    </submittedName>
</protein>